<organism evidence="3 4">
    <name type="scientific">Nitrospira moscoviensis</name>
    <dbReference type="NCBI Taxonomy" id="42253"/>
    <lineage>
        <taxon>Bacteria</taxon>
        <taxon>Pseudomonadati</taxon>
        <taxon>Nitrospirota</taxon>
        <taxon>Nitrospiria</taxon>
        <taxon>Nitrospirales</taxon>
        <taxon>Nitrospiraceae</taxon>
        <taxon>Nitrospira</taxon>
    </lineage>
</organism>
<reference evidence="3 4" key="1">
    <citation type="journal article" date="2015" name="Proc. Natl. Acad. Sci. U.S.A.">
        <title>Expanded metabolic versatility of ubiquitous nitrite-oxidizing bacteria from the genus Nitrospira.</title>
        <authorList>
            <person name="Koch H."/>
            <person name="Lucker S."/>
            <person name="Albertsen M."/>
            <person name="Kitzinger K."/>
            <person name="Herbold C."/>
            <person name="Spieck E."/>
            <person name="Nielsen P.H."/>
            <person name="Wagner M."/>
            <person name="Daims H."/>
        </authorList>
    </citation>
    <scope>NUCLEOTIDE SEQUENCE [LARGE SCALE GENOMIC DNA]</scope>
    <source>
        <strain evidence="3 4">NSP M-1</strain>
    </source>
</reference>
<comment type="subunit">
    <text evidence="2">Homodimer.</text>
</comment>
<comment type="function">
    <text evidence="2">Catalyzes a mechanistically unusual reaction, the ATP-dependent insertion of CO2 between the N7 and N8 nitrogen atoms of 7,8-diaminopelargonic acid (DAPA, also called 7,8-diammoniononanoate) to form a ureido ring.</text>
</comment>
<dbReference type="OrthoDB" id="9802097at2"/>
<gene>
    <name evidence="2 3" type="primary">bioD</name>
    <name evidence="3" type="ORF">NITMOv2_2979</name>
</gene>
<feature type="active site" evidence="2">
    <location>
        <position position="42"/>
    </location>
</feature>
<evidence type="ECO:0000313" key="3">
    <source>
        <dbReference type="EMBL" id="ALA59384.1"/>
    </source>
</evidence>
<evidence type="ECO:0000313" key="4">
    <source>
        <dbReference type="Proteomes" id="UP000069205"/>
    </source>
</evidence>
<dbReference type="Proteomes" id="UP000069205">
    <property type="component" value="Chromosome"/>
</dbReference>
<dbReference type="PATRIC" id="fig|42253.5.peg.2943"/>
<dbReference type="InterPro" id="IPR027417">
    <property type="entry name" value="P-loop_NTPase"/>
</dbReference>
<comment type="caution">
    <text evidence="2">Lacks conserved residue(s) required for the propagation of feature annotation.</text>
</comment>
<dbReference type="GO" id="GO:0005524">
    <property type="term" value="F:ATP binding"/>
    <property type="evidence" value="ECO:0007669"/>
    <property type="project" value="UniProtKB-UniRule"/>
</dbReference>
<keyword evidence="4" id="KW-1185">Reference proteome</keyword>
<dbReference type="KEGG" id="nmv:NITMOv2_2979"/>
<feature type="binding site" evidence="2">
    <location>
        <position position="56"/>
    </location>
    <ligand>
        <name>ATP</name>
        <dbReference type="ChEBI" id="CHEBI:30616"/>
    </ligand>
</feature>
<comment type="similarity">
    <text evidence="2">Belongs to the dethiobiotin synthetase family.</text>
</comment>
<comment type="subcellular location">
    <subcellularLocation>
        <location evidence="2">Cytoplasm</location>
    </subcellularLocation>
</comment>
<keyword evidence="2" id="KW-0479">Metal-binding</keyword>
<sequence>MIQGGGFCLFITGTDTAVGKTETACALLSLLADAGLRPAAMKPYESGCLDWHRPADALALKAAARCDDRLDRVCLYRYRAPLAPGVAAARRKETPSFARVLALARSFRGRPLVIEGAGGLFVPIDAQRDIIDLIETLNIPVLLVARAGLGTLNHTGLSLDALASRRIPVRAVLLTKTKDASDPSEGDNAAWLKQRHGVPVLGPVPYMRSPARRLAAYQQALYPILDAFVRPKGSGTVCAQHPLGRSGKRFLTLSLPGDA</sequence>
<dbReference type="GO" id="GO:0004141">
    <property type="term" value="F:dethiobiotin synthase activity"/>
    <property type="evidence" value="ECO:0007669"/>
    <property type="project" value="UniProtKB-UniRule"/>
</dbReference>
<feature type="binding site" evidence="2">
    <location>
        <position position="46"/>
    </location>
    <ligand>
        <name>substrate</name>
    </ligand>
</feature>
<keyword evidence="2" id="KW-0963">Cytoplasm</keyword>
<dbReference type="Pfam" id="PF13500">
    <property type="entry name" value="AAA_26"/>
    <property type="match status" value="1"/>
</dbReference>
<dbReference type="STRING" id="42253.NITMOv2_2979"/>
<dbReference type="Gene3D" id="3.40.50.300">
    <property type="entry name" value="P-loop containing nucleotide triphosphate hydrolases"/>
    <property type="match status" value="1"/>
</dbReference>
<dbReference type="GO" id="GO:0009102">
    <property type="term" value="P:biotin biosynthetic process"/>
    <property type="evidence" value="ECO:0007669"/>
    <property type="project" value="UniProtKB-UniRule"/>
</dbReference>
<keyword evidence="2" id="KW-0547">Nucleotide-binding</keyword>
<dbReference type="RefSeq" id="WP_083448023.1">
    <property type="nucleotide sequence ID" value="NZ_CP011801.1"/>
</dbReference>
<keyword evidence="2" id="KW-0067">ATP-binding</keyword>
<feature type="binding site" evidence="2">
    <location>
        <position position="115"/>
    </location>
    <ligand>
        <name>Mg(2+)</name>
        <dbReference type="ChEBI" id="CHEBI:18420"/>
    </ligand>
</feature>
<accession>A0A0K2GEV2</accession>
<evidence type="ECO:0000256" key="1">
    <source>
        <dbReference type="ARBA" id="ARBA00022756"/>
    </source>
</evidence>
<comment type="catalytic activity">
    <reaction evidence="2">
        <text>(7R,8S)-7,8-diammoniononanoate + CO2 + ATP = (4R,5S)-dethiobiotin + ADP + phosphate + 3 H(+)</text>
        <dbReference type="Rhea" id="RHEA:15805"/>
        <dbReference type="ChEBI" id="CHEBI:15378"/>
        <dbReference type="ChEBI" id="CHEBI:16526"/>
        <dbReference type="ChEBI" id="CHEBI:30616"/>
        <dbReference type="ChEBI" id="CHEBI:43474"/>
        <dbReference type="ChEBI" id="CHEBI:149469"/>
        <dbReference type="ChEBI" id="CHEBI:149473"/>
        <dbReference type="ChEBI" id="CHEBI:456216"/>
        <dbReference type="EC" id="6.3.3.3"/>
    </reaction>
</comment>
<comment type="pathway">
    <text evidence="2">Cofactor biosynthesis; biotin biosynthesis; biotin from 7,8-diaminononanoate: step 1/2.</text>
</comment>
<feature type="binding site" evidence="2">
    <location>
        <position position="56"/>
    </location>
    <ligand>
        <name>Mg(2+)</name>
        <dbReference type="ChEBI" id="CHEBI:18420"/>
    </ligand>
</feature>
<dbReference type="HAMAP" id="MF_00336">
    <property type="entry name" value="BioD"/>
    <property type="match status" value="1"/>
</dbReference>
<dbReference type="GO" id="GO:0000287">
    <property type="term" value="F:magnesium ion binding"/>
    <property type="evidence" value="ECO:0007669"/>
    <property type="project" value="UniProtKB-UniRule"/>
</dbReference>
<feature type="binding site" evidence="2">
    <location>
        <begin position="115"/>
        <end position="118"/>
    </location>
    <ligand>
        <name>ATP</name>
        <dbReference type="ChEBI" id="CHEBI:30616"/>
    </ligand>
</feature>
<dbReference type="GO" id="GO:0005829">
    <property type="term" value="C:cytosol"/>
    <property type="evidence" value="ECO:0007669"/>
    <property type="project" value="TreeGrafter"/>
</dbReference>
<dbReference type="NCBIfam" id="TIGR00347">
    <property type="entry name" value="bioD"/>
    <property type="match status" value="1"/>
</dbReference>
<keyword evidence="1 2" id="KW-0093">Biotin biosynthesis</keyword>
<dbReference type="AlphaFoldDB" id="A0A0K2GEV2"/>
<dbReference type="UniPathway" id="UPA00078">
    <property type="reaction ID" value="UER00161"/>
</dbReference>
<proteinExistence type="inferred from homology"/>
<keyword evidence="2" id="KW-0460">Magnesium</keyword>
<protein>
    <recommendedName>
        <fullName evidence="2">ATP-dependent dethiobiotin synthetase BioD</fullName>
        <ecNumber evidence="2">6.3.3.3</ecNumber>
    </recommendedName>
    <alternativeName>
        <fullName evidence="2">DTB synthetase</fullName>
        <shortName evidence="2">DTBS</shortName>
    </alternativeName>
    <alternativeName>
        <fullName evidence="2">Dethiobiotin synthase</fullName>
    </alternativeName>
</protein>
<keyword evidence="2 3" id="KW-0436">Ligase</keyword>
<dbReference type="InterPro" id="IPR004472">
    <property type="entry name" value="DTB_synth_BioD"/>
</dbReference>
<dbReference type="SUPFAM" id="SSF52540">
    <property type="entry name" value="P-loop containing nucleoside triphosphate hydrolases"/>
    <property type="match status" value="1"/>
</dbReference>
<dbReference type="EMBL" id="CP011801">
    <property type="protein sequence ID" value="ALA59384.1"/>
    <property type="molecule type" value="Genomic_DNA"/>
</dbReference>
<feature type="binding site" evidence="2">
    <location>
        <position position="21"/>
    </location>
    <ligand>
        <name>Mg(2+)</name>
        <dbReference type="ChEBI" id="CHEBI:18420"/>
    </ligand>
</feature>
<name>A0A0K2GEV2_NITMO</name>
<comment type="cofactor">
    <cofactor evidence="2">
        <name>Mg(2+)</name>
        <dbReference type="ChEBI" id="CHEBI:18420"/>
    </cofactor>
</comment>
<evidence type="ECO:0000256" key="2">
    <source>
        <dbReference type="HAMAP-Rule" id="MF_00336"/>
    </source>
</evidence>
<dbReference type="CDD" id="cd03109">
    <property type="entry name" value="DTBS"/>
    <property type="match status" value="1"/>
</dbReference>
<dbReference type="PANTHER" id="PTHR43210:SF5">
    <property type="entry name" value="DETHIOBIOTIN SYNTHETASE"/>
    <property type="match status" value="1"/>
</dbReference>
<dbReference type="EC" id="6.3.3.3" evidence="2"/>
<dbReference type="PANTHER" id="PTHR43210">
    <property type="entry name" value="DETHIOBIOTIN SYNTHETASE"/>
    <property type="match status" value="1"/>
</dbReference>